<organism evidence="2">
    <name type="scientific">termite gut metagenome</name>
    <dbReference type="NCBI Taxonomy" id="433724"/>
    <lineage>
        <taxon>unclassified sequences</taxon>
        <taxon>metagenomes</taxon>
        <taxon>organismal metagenomes</taxon>
    </lineage>
</organism>
<dbReference type="InterPro" id="IPR025049">
    <property type="entry name" value="Mfa-like_1"/>
</dbReference>
<evidence type="ECO:0000313" key="2">
    <source>
        <dbReference type="EMBL" id="KAA6347206.1"/>
    </source>
</evidence>
<dbReference type="PROSITE" id="PS51257">
    <property type="entry name" value="PROKAR_LIPOPROTEIN"/>
    <property type="match status" value="1"/>
</dbReference>
<dbReference type="AlphaFoldDB" id="A0A5J4SM33"/>
<gene>
    <name evidence="2" type="ORF">EZS27_005311</name>
</gene>
<accession>A0A5J4SM33</accession>
<name>A0A5J4SM33_9ZZZZ</name>
<sequence>MKKSMIFPAILLLLFAGCSERENGIDYNNEEIRIVSKFGPVTRGEGPIATFSSLNVGFARLDQQGSDWKWKSSQLDGIVNGSTKVLSFSPVENYPSDKSQKVRLTGWYPRVVSAEYFDSSTGKVTFPEIDGSTDIMVTEMVEGSQDVKFTGITFYHILSQVTVKAYVEDADAADTWGKIQSVKILGKKQGFTLTLPTETGNKPNAVPDGTDKLPLSDIDTHDDISPLDLSTAIGTGLAKTLGTAMFAPGDHTTDKLQIEIGTEKKGTVIAKVSNNFAEGTSYTITLKFNKNGESAPAEVAIEPTVTVSPWINGTNPVEVGVAVPTDATITVLAYADQTIEVTLIDDDEATESAGEPEIVSVPLDEIGTGSLYIGDKVIKSIQKVSGGTPILIGRKKAGEDKITVVLNVDAAHKVQWRTKESDATTALIGTAAELLLRFNAPNTVTTYEFESDIDLVGEEWVPVEELSSGVTVDGQHHKIYGLIINSAATAVDFLGLFNACSGIIQNLHIKSGAITVNINSSTSGGGGVFVGELKSNGQIIGCSNSIPVNGRYSAGICGRLTEGSIIGCVNHGAITGSTGIGGICYYHTAENGIIKACYNTGSITSSGTPAYTGGIVGRFNTDANRGINACYNIGSISTTSSSAVTSMGPINGHSTSKAATVKCYHSASSYTGALPASANASKAFSQTNWPNKEDENWDIGNDPTTGKYWKNLGNQKNNPSPTDFPKLYWEED</sequence>
<reference evidence="2" key="1">
    <citation type="submission" date="2019-03" db="EMBL/GenBank/DDBJ databases">
        <title>Single cell metagenomics reveals metabolic interactions within the superorganism composed of flagellate Streblomastix strix and complex community of Bacteroidetes bacteria on its surface.</title>
        <authorList>
            <person name="Treitli S.C."/>
            <person name="Kolisko M."/>
            <person name="Husnik F."/>
            <person name="Keeling P."/>
            <person name="Hampl V."/>
        </authorList>
    </citation>
    <scope>NUCLEOTIDE SEQUENCE</scope>
    <source>
        <strain evidence="2">STM</strain>
    </source>
</reference>
<evidence type="ECO:0008006" key="3">
    <source>
        <dbReference type="Google" id="ProtNLM"/>
    </source>
</evidence>
<dbReference type="CDD" id="cd13121">
    <property type="entry name" value="BF2867_like_C"/>
    <property type="match status" value="1"/>
</dbReference>
<dbReference type="Gene3D" id="2.160.20.110">
    <property type="match status" value="1"/>
</dbReference>
<comment type="caution">
    <text evidence="2">The sequence shown here is derived from an EMBL/GenBank/DDBJ whole genome shotgun (WGS) entry which is preliminary data.</text>
</comment>
<dbReference type="EMBL" id="SNRY01000103">
    <property type="protein sequence ID" value="KAA6347206.1"/>
    <property type="molecule type" value="Genomic_DNA"/>
</dbReference>
<proteinExistence type="predicted"/>
<feature type="compositionally biased region" description="Polar residues" evidence="1">
    <location>
        <begin position="712"/>
        <end position="721"/>
    </location>
</feature>
<dbReference type="Pfam" id="PF13149">
    <property type="entry name" value="Mfa_like_1"/>
    <property type="match status" value="1"/>
</dbReference>
<feature type="region of interest" description="Disordered" evidence="1">
    <location>
        <begin position="687"/>
        <end position="732"/>
    </location>
</feature>
<dbReference type="Gene3D" id="2.60.40.2630">
    <property type="match status" value="1"/>
</dbReference>
<evidence type="ECO:0000256" key="1">
    <source>
        <dbReference type="SAM" id="MobiDB-lite"/>
    </source>
</evidence>
<protein>
    <recommendedName>
        <fullName evidence="3">GLUG domain-containing protein</fullName>
    </recommendedName>
</protein>